<feature type="transmembrane region" description="Helical" evidence="8">
    <location>
        <begin position="361"/>
        <end position="384"/>
    </location>
</feature>
<dbReference type="InterPro" id="IPR036259">
    <property type="entry name" value="MFS_trans_sf"/>
</dbReference>
<feature type="transmembrane region" description="Helical" evidence="8">
    <location>
        <begin position="332"/>
        <end position="354"/>
    </location>
</feature>
<accession>A0A4S8VM99</accession>
<dbReference type="GO" id="GO:0005366">
    <property type="term" value="F:myo-inositol:proton symporter activity"/>
    <property type="evidence" value="ECO:0007669"/>
    <property type="project" value="TreeGrafter"/>
</dbReference>
<feature type="transmembrane region" description="Helical" evidence="8">
    <location>
        <begin position="45"/>
        <end position="62"/>
    </location>
</feature>
<dbReference type="PROSITE" id="PS00217">
    <property type="entry name" value="SUGAR_TRANSPORT_2"/>
    <property type="match status" value="1"/>
</dbReference>
<organism evidence="10 11">
    <name type="scientific">Aureobasidium pullulans</name>
    <name type="common">Black yeast</name>
    <name type="synonym">Pullularia pullulans</name>
    <dbReference type="NCBI Taxonomy" id="5580"/>
    <lineage>
        <taxon>Eukaryota</taxon>
        <taxon>Fungi</taxon>
        <taxon>Dikarya</taxon>
        <taxon>Ascomycota</taxon>
        <taxon>Pezizomycotina</taxon>
        <taxon>Dothideomycetes</taxon>
        <taxon>Dothideomycetidae</taxon>
        <taxon>Dothideales</taxon>
        <taxon>Saccotheciaceae</taxon>
        <taxon>Aureobasidium</taxon>
    </lineage>
</organism>
<evidence type="ECO:0000256" key="2">
    <source>
        <dbReference type="ARBA" id="ARBA00010992"/>
    </source>
</evidence>
<evidence type="ECO:0000256" key="3">
    <source>
        <dbReference type="ARBA" id="ARBA00022448"/>
    </source>
</evidence>
<evidence type="ECO:0000256" key="8">
    <source>
        <dbReference type="SAM" id="Phobius"/>
    </source>
</evidence>
<dbReference type="GO" id="GO:0016020">
    <property type="term" value="C:membrane"/>
    <property type="evidence" value="ECO:0007669"/>
    <property type="project" value="UniProtKB-SubCell"/>
</dbReference>
<name>A0A4S8VM99_AURPU</name>
<dbReference type="InterPro" id="IPR050814">
    <property type="entry name" value="Myo-inositol_Transporter"/>
</dbReference>
<dbReference type="SUPFAM" id="SSF103473">
    <property type="entry name" value="MFS general substrate transporter"/>
    <property type="match status" value="1"/>
</dbReference>
<dbReference type="Pfam" id="PF00083">
    <property type="entry name" value="Sugar_tr"/>
    <property type="match status" value="2"/>
</dbReference>
<proteinExistence type="inferred from homology"/>
<dbReference type="EMBL" id="QZAJ01000328">
    <property type="protein sequence ID" value="THW11600.1"/>
    <property type="molecule type" value="Genomic_DNA"/>
</dbReference>
<feature type="transmembrane region" description="Helical" evidence="8">
    <location>
        <begin position="89"/>
        <end position="109"/>
    </location>
</feature>
<evidence type="ECO:0000313" key="11">
    <source>
        <dbReference type="Proteomes" id="UP000308014"/>
    </source>
</evidence>
<dbReference type="NCBIfam" id="TIGR00879">
    <property type="entry name" value="SP"/>
    <property type="match status" value="1"/>
</dbReference>
<feature type="transmembrane region" description="Helical" evidence="8">
    <location>
        <begin position="293"/>
        <end position="312"/>
    </location>
</feature>
<gene>
    <name evidence="10" type="ORF">D6D24_07106</name>
</gene>
<feature type="transmembrane region" description="Helical" evidence="8">
    <location>
        <begin position="116"/>
        <end position="136"/>
    </location>
</feature>
<feature type="transmembrane region" description="Helical" evidence="8">
    <location>
        <begin position="142"/>
        <end position="164"/>
    </location>
</feature>
<dbReference type="PROSITE" id="PS50850">
    <property type="entry name" value="MFS"/>
    <property type="match status" value="1"/>
</dbReference>
<keyword evidence="4 8" id="KW-0812">Transmembrane</keyword>
<comment type="caution">
    <text evidence="10">The sequence shown here is derived from an EMBL/GenBank/DDBJ whole genome shotgun (WGS) entry which is preliminary data.</text>
</comment>
<dbReference type="PANTHER" id="PTHR48020:SF22">
    <property type="entry name" value="MAJOR FACILITATOR SUPERFAMILY (MFS) PROFILE DOMAIN-CONTAINING PROTEIN-RELATED"/>
    <property type="match status" value="1"/>
</dbReference>
<dbReference type="Gene3D" id="1.20.1250.20">
    <property type="entry name" value="MFS general substrate transporter like domains"/>
    <property type="match status" value="1"/>
</dbReference>
<feature type="transmembrane region" description="Helical" evidence="8">
    <location>
        <begin position="433"/>
        <end position="451"/>
    </location>
</feature>
<dbReference type="GO" id="GO:1904679">
    <property type="term" value="P:myo-inositol import across plasma membrane"/>
    <property type="evidence" value="ECO:0007669"/>
    <property type="project" value="TreeGrafter"/>
</dbReference>
<reference evidence="10 11" key="1">
    <citation type="submission" date="2018-10" db="EMBL/GenBank/DDBJ databases">
        <title>Fifty Aureobasidium pullulans genomes reveal a recombining polyextremotolerant generalist.</title>
        <authorList>
            <person name="Gostincar C."/>
            <person name="Turk M."/>
            <person name="Zajc J."/>
            <person name="Gunde-Cimerman N."/>
        </authorList>
    </citation>
    <scope>NUCLEOTIDE SEQUENCE [LARGE SCALE GENOMIC DNA]</scope>
    <source>
        <strain evidence="10 11">EXF-11318</strain>
    </source>
</reference>
<comment type="similarity">
    <text evidence="2 7">Belongs to the major facilitator superfamily. Sugar transporter (TC 2.A.1.1) family.</text>
</comment>
<evidence type="ECO:0000256" key="4">
    <source>
        <dbReference type="ARBA" id="ARBA00022692"/>
    </source>
</evidence>
<feature type="transmembrane region" description="Helical" evidence="8">
    <location>
        <begin position="204"/>
        <end position="226"/>
    </location>
</feature>
<evidence type="ECO:0000259" key="9">
    <source>
        <dbReference type="PROSITE" id="PS50850"/>
    </source>
</evidence>
<keyword evidence="6 8" id="KW-0472">Membrane</keyword>
<feature type="domain" description="Major facilitator superfamily (MFS) profile" evidence="9">
    <location>
        <begin position="49"/>
        <end position="498"/>
    </location>
</feature>
<dbReference type="InterPro" id="IPR020846">
    <property type="entry name" value="MFS_dom"/>
</dbReference>
<comment type="subcellular location">
    <subcellularLocation>
        <location evidence="1">Membrane</location>
        <topology evidence="1">Multi-pass membrane protein</topology>
    </subcellularLocation>
</comment>
<sequence length="498" mass="53626">MSNINNKEFKDVKDDVFIDKLEKVDTFSDEQAELDNIETTAASKAAWLIAMTVSIGGFLFGYDTGYISSVLVTIGTSLGHELSTSEQELVTSLTSGGALVGAVFAGLVADKYGRKMPIYAACVVFVIGTLLQAAAFHLPQFAIGRFVVGLGVGSAACICPLFIAEISPMRYRGRMVAFNNMSVTLGQLIASGIGAGFAHVKGDGWRATVAIGGAPPIILAVLLYFCPESPRQLVAHGRMELAEACLLKIYPTSTTQMRQAKIRSIEASIHEQTGSMADESLWKTTKRIFTTPATARAVFTACAIMAISQLGGFNTLMYYSATLFGLVGFSNATAVAIVVSGTNFLFSIVNLVLVDRFGRRAILKVTVLGMAICMLIAAVSFHYIPINAKTLELTRDVRAVGTMLNTVTCWSTNIIISSTFLSMMKGLTPSGAFGFYSAVCVLGWIFVMLCYPECKGMPLEAIREVFQRGFGVRYSKQWQKENAAFAKANAKGNVNFGH</sequence>
<evidence type="ECO:0000256" key="5">
    <source>
        <dbReference type="ARBA" id="ARBA00022989"/>
    </source>
</evidence>
<dbReference type="InterPro" id="IPR005828">
    <property type="entry name" value="MFS_sugar_transport-like"/>
</dbReference>
<evidence type="ECO:0000256" key="1">
    <source>
        <dbReference type="ARBA" id="ARBA00004141"/>
    </source>
</evidence>
<evidence type="ECO:0000256" key="7">
    <source>
        <dbReference type="RuleBase" id="RU003346"/>
    </source>
</evidence>
<dbReference type="PROSITE" id="PS00216">
    <property type="entry name" value="SUGAR_TRANSPORT_1"/>
    <property type="match status" value="1"/>
</dbReference>
<evidence type="ECO:0000256" key="6">
    <source>
        <dbReference type="ARBA" id="ARBA00023136"/>
    </source>
</evidence>
<dbReference type="InterPro" id="IPR003663">
    <property type="entry name" value="Sugar/inositol_transpt"/>
</dbReference>
<keyword evidence="3 7" id="KW-0813">Transport</keyword>
<evidence type="ECO:0000313" key="10">
    <source>
        <dbReference type="EMBL" id="THW11600.1"/>
    </source>
</evidence>
<keyword evidence="5 8" id="KW-1133">Transmembrane helix</keyword>
<dbReference type="Proteomes" id="UP000308014">
    <property type="component" value="Unassembled WGS sequence"/>
</dbReference>
<dbReference type="PRINTS" id="PR00171">
    <property type="entry name" value="SUGRTRNSPORT"/>
</dbReference>
<dbReference type="AlphaFoldDB" id="A0A4S8VM99"/>
<feature type="transmembrane region" description="Helical" evidence="8">
    <location>
        <begin position="176"/>
        <end position="198"/>
    </location>
</feature>
<dbReference type="InterPro" id="IPR005829">
    <property type="entry name" value="Sugar_transporter_CS"/>
</dbReference>
<dbReference type="PANTHER" id="PTHR48020">
    <property type="entry name" value="PROTON MYO-INOSITOL COTRANSPORTER"/>
    <property type="match status" value="1"/>
</dbReference>
<protein>
    <submittedName>
        <fullName evidence="10">General substrate transporter</fullName>
    </submittedName>
</protein>